<name>A0A9P5Y327_9AGAR</name>
<protein>
    <submittedName>
        <fullName evidence="2">Uncharacterized protein</fullName>
    </submittedName>
</protein>
<sequence>MFDPSGLKDRYSRLVGWQGGVWVNYWTQTVPKPAIKGEDTRGTGSEDTAEKQDIADNDVALLESGMTGDGSPSGGTTQNPKTVDPPTPPPLPPRPSPPIQTAATKSEAAASDKAARRAMKDHEKALKQAEKVREKELKRIQKQREVDFKSASKLEKDKSKGKAGHHFIVLPTGLGQVLGGGEKWEKVPIGGVDDEVAAHCGLFIRGQNLDYDGLVERVGLKVLGWCEGL</sequence>
<reference evidence="2" key="1">
    <citation type="submission" date="2020-11" db="EMBL/GenBank/DDBJ databases">
        <authorList>
            <consortium name="DOE Joint Genome Institute"/>
            <person name="Ahrendt S."/>
            <person name="Riley R."/>
            <person name="Andreopoulos W."/>
            <person name="Labutti K."/>
            <person name="Pangilinan J."/>
            <person name="Ruiz-Duenas F.J."/>
            <person name="Barrasa J.M."/>
            <person name="Sanchez-Garcia M."/>
            <person name="Camarero S."/>
            <person name="Miyauchi S."/>
            <person name="Serrano A."/>
            <person name="Linde D."/>
            <person name="Babiker R."/>
            <person name="Drula E."/>
            <person name="Ayuso-Fernandez I."/>
            <person name="Pacheco R."/>
            <person name="Padilla G."/>
            <person name="Ferreira P."/>
            <person name="Barriuso J."/>
            <person name="Kellner H."/>
            <person name="Castanera R."/>
            <person name="Alfaro M."/>
            <person name="Ramirez L."/>
            <person name="Pisabarro A.G."/>
            <person name="Kuo A."/>
            <person name="Tritt A."/>
            <person name="Lipzen A."/>
            <person name="He G."/>
            <person name="Yan M."/>
            <person name="Ng V."/>
            <person name="Cullen D."/>
            <person name="Martin F."/>
            <person name="Rosso M.-N."/>
            <person name="Henrissat B."/>
            <person name="Hibbett D."/>
            <person name="Martinez A.T."/>
            <person name="Grigoriev I.V."/>
        </authorList>
    </citation>
    <scope>NUCLEOTIDE SEQUENCE</scope>
    <source>
        <strain evidence="2">CBS 247.69</strain>
    </source>
</reference>
<dbReference type="Proteomes" id="UP000807353">
    <property type="component" value="Unassembled WGS sequence"/>
</dbReference>
<comment type="caution">
    <text evidence="2">The sequence shown here is derived from an EMBL/GenBank/DDBJ whole genome shotgun (WGS) entry which is preliminary data.</text>
</comment>
<dbReference type="EMBL" id="MU150299">
    <property type="protein sequence ID" value="KAF9460411.1"/>
    <property type="molecule type" value="Genomic_DNA"/>
</dbReference>
<feature type="compositionally biased region" description="Basic and acidic residues" evidence="1">
    <location>
        <begin position="113"/>
        <end position="124"/>
    </location>
</feature>
<proteinExistence type="predicted"/>
<accession>A0A9P5Y327</accession>
<feature type="compositionally biased region" description="Pro residues" evidence="1">
    <location>
        <begin position="83"/>
        <end position="98"/>
    </location>
</feature>
<feature type="region of interest" description="Disordered" evidence="1">
    <location>
        <begin position="27"/>
        <end position="124"/>
    </location>
</feature>
<evidence type="ECO:0000313" key="2">
    <source>
        <dbReference type="EMBL" id="KAF9460411.1"/>
    </source>
</evidence>
<organism evidence="2 3">
    <name type="scientific">Collybia nuda</name>
    <dbReference type="NCBI Taxonomy" id="64659"/>
    <lineage>
        <taxon>Eukaryota</taxon>
        <taxon>Fungi</taxon>
        <taxon>Dikarya</taxon>
        <taxon>Basidiomycota</taxon>
        <taxon>Agaricomycotina</taxon>
        <taxon>Agaricomycetes</taxon>
        <taxon>Agaricomycetidae</taxon>
        <taxon>Agaricales</taxon>
        <taxon>Tricholomatineae</taxon>
        <taxon>Clitocybaceae</taxon>
        <taxon>Collybia</taxon>
    </lineage>
</organism>
<keyword evidence="3" id="KW-1185">Reference proteome</keyword>
<dbReference type="OrthoDB" id="3248508at2759"/>
<gene>
    <name evidence="2" type="ORF">BDZ94DRAFT_1266177</name>
</gene>
<evidence type="ECO:0000313" key="3">
    <source>
        <dbReference type="Proteomes" id="UP000807353"/>
    </source>
</evidence>
<feature type="compositionally biased region" description="Low complexity" evidence="1">
    <location>
        <begin position="101"/>
        <end position="112"/>
    </location>
</feature>
<evidence type="ECO:0000256" key="1">
    <source>
        <dbReference type="SAM" id="MobiDB-lite"/>
    </source>
</evidence>
<dbReference type="AlphaFoldDB" id="A0A9P5Y327"/>